<proteinExistence type="inferred from homology"/>
<dbReference type="InterPro" id="IPR008978">
    <property type="entry name" value="HSP20-like_chaperone"/>
</dbReference>
<dbReference type="Gene3D" id="2.60.40.790">
    <property type="match status" value="1"/>
</dbReference>
<feature type="region of interest" description="Disordered" evidence="7">
    <location>
        <begin position="76"/>
        <end position="158"/>
    </location>
</feature>
<dbReference type="RefSeq" id="XP_065648198.1">
    <property type="nucleotide sequence ID" value="XM_065792126.1"/>
</dbReference>
<keyword evidence="9" id="KW-1185">Reference proteome</keyword>
<reference evidence="10" key="1">
    <citation type="submission" date="2025-08" db="UniProtKB">
        <authorList>
            <consortium name="RefSeq"/>
        </authorList>
    </citation>
    <scope>IDENTIFICATION</scope>
</reference>
<dbReference type="Pfam" id="PF04969">
    <property type="entry name" value="CS"/>
    <property type="match status" value="1"/>
</dbReference>
<protein>
    <recommendedName>
        <fullName evidence="3">Nuclear migration protein nudC</fullName>
    </recommendedName>
    <alternativeName>
        <fullName evidence="6">Nuclear distribution protein C homolog</fullName>
    </alternativeName>
</protein>
<dbReference type="InterPro" id="IPR037898">
    <property type="entry name" value="NudC_fam"/>
</dbReference>
<evidence type="ECO:0000256" key="6">
    <source>
        <dbReference type="ARBA" id="ARBA00030427"/>
    </source>
</evidence>
<evidence type="ECO:0000259" key="8">
    <source>
        <dbReference type="PROSITE" id="PS51203"/>
    </source>
</evidence>
<evidence type="ECO:0000313" key="9">
    <source>
        <dbReference type="Proteomes" id="UP001652625"/>
    </source>
</evidence>
<evidence type="ECO:0000256" key="7">
    <source>
        <dbReference type="SAM" id="MobiDB-lite"/>
    </source>
</evidence>
<evidence type="ECO:0000256" key="3">
    <source>
        <dbReference type="ARBA" id="ARBA00017641"/>
    </source>
</evidence>
<evidence type="ECO:0000256" key="5">
    <source>
        <dbReference type="ARBA" id="ARBA00022553"/>
    </source>
</evidence>
<evidence type="ECO:0000256" key="1">
    <source>
        <dbReference type="ARBA" id="ARBA00004496"/>
    </source>
</evidence>
<dbReference type="PROSITE" id="PS51203">
    <property type="entry name" value="CS"/>
    <property type="match status" value="1"/>
</dbReference>
<name>A0ABM4BGS6_HYDVU</name>
<gene>
    <name evidence="10" type="primary">LOC100209982</name>
</gene>
<dbReference type="InterPro" id="IPR025934">
    <property type="entry name" value="NudC_N_dom"/>
</dbReference>
<feature type="compositionally biased region" description="Basic and acidic residues" evidence="7">
    <location>
        <begin position="76"/>
        <end position="97"/>
    </location>
</feature>
<dbReference type="Proteomes" id="UP001652625">
    <property type="component" value="Chromosome 03"/>
</dbReference>
<evidence type="ECO:0000313" key="10">
    <source>
        <dbReference type="RefSeq" id="XP_065648198.1"/>
    </source>
</evidence>
<feature type="domain" description="CS" evidence="8">
    <location>
        <begin position="159"/>
        <end position="250"/>
    </location>
</feature>
<comment type="subcellular location">
    <subcellularLocation>
        <location evidence="1">Cytoplasm</location>
    </subcellularLocation>
</comment>
<accession>A0ABM4BGS6</accession>
<feature type="compositionally biased region" description="Basic and acidic residues" evidence="7">
    <location>
        <begin position="105"/>
        <end position="139"/>
    </location>
</feature>
<organism evidence="9 10">
    <name type="scientific">Hydra vulgaris</name>
    <name type="common">Hydra</name>
    <name type="synonym">Hydra attenuata</name>
    <dbReference type="NCBI Taxonomy" id="6087"/>
    <lineage>
        <taxon>Eukaryota</taxon>
        <taxon>Metazoa</taxon>
        <taxon>Cnidaria</taxon>
        <taxon>Hydrozoa</taxon>
        <taxon>Hydroidolina</taxon>
        <taxon>Anthoathecata</taxon>
        <taxon>Aplanulata</taxon>
        <taxon>Hydridae</taxon>
        <taxon>Hydra</taxon>
    </lineage>
</organism>
<sequence>MSESEKFDGILLAMAQQHEGGVKQLLYTFFGFLYRKTDFFHGAAPGVPRQTVIDAMKEFEDHAEKKRIEVLKEKEDREQKLKENREKQKQREAEEFAKISSDSSAKIEEVTEDEANKIIEENKRNQKAEENDKSPKSDKDEEEDEDDKGKMKPNAGNGADLEKYSWVQTLGEVDLYVPTGVGFPLKSKDVVVDFKQQHLKVSLKGHPPIIDAELCKKIKIEDCYWTLEDKKLIHIFLEKINKMEWWDCLVVTDPLINTKKVQPENSKLGDLDGETRSMVEKMMYDQRQKEMGKPTSDEQKKHDLLAKFMKQHPEMDFSNAKIS</sequence>
<dbReference type="InterPro" id="IPR007052">
    <property type="entry name" value="CS_dom"/>
</dbReference>
<dbReference type="GeneID" id="100209982"/>
<keyword evidence="4" id="KW-0963">Cytoplasm</keyword>
<keyword evidence="5" id="KW-0597">Phosphoprotein</keyword>
<dbReference type="PANTHER" id="PTHR12356:SF3">
    <property type="entry name" value="NUCLEAR MIGRATION PROTEIN NUDC"/>
    <property type="match status" value="1"/>
</dbReference>
<evidence type="ECO:0000256" key="2">
    <source>
        <dbReference type="ARBA" id="ARBA00010513"/>
    </source>
</evidence>
<dbReference type="SUPFAM" id="SSF49764">
    <property type="entry name" value="HSP20-like chaperones"/>
    <property type="match status" value="1"/>
</dbReference>
<dbReference type="PANTHER" id="PTHR12356">
    <property type="entry name" value="NUCLEAR MOVEMENT PROTEIN NUDC"/>
    <property type="match status" value="1"/>
</dbReference>
<evidence type="ECO:0000256" key="4">
    <source>
        <dbReference type="ARBA" id="ARBA00022490"/>
    </source>
</evidence>
<dbReference type="Pfam" id="PF14050">
    <property type="entry name" value="Nudc_N"/>
    <property type="match status" value="1"/>
</dbReference>
<comment type="similarity">
    <text evidence="2">Belongs to the nudC family.</text>
</comment>